<protein>
    <submittedName>
        <fullName evidence="2">AMP-binding protein</fullName>
    </submittedName>
</protein>
<evidence type="ECO:0000313" key="2">
    <source>
        <dbReference type="EMBL" id="MDT2827342.1"/>
    </source>
</evidence>
<feature type="domain" description="AMP-dependent synthetase/ligase" evidence="1">
    <location>
        <begin position="9"/>
        <end position="106"/>
    </location>
</feature>
<evidence type="ECO:0000313" key="3">
    <source>
        <dbReference type="Proteomes" id="UP001265301"/>
    </source>
</evidence>
<dbReference type="Gene3D" id="3.40.50.980">
    <property type="match status" value="2"/>
</dbReference>
<dbReference type="InterPro" id="IPR000873">
    <property type="entry name" value="AMP-dep_synth/lig_dom"/>
</dbReference>
<sequence>MIDNIVKAFESQVDKTPDLTAVEFAQKTMTYSELNDKANSIAKYLITEKTIGSGDIVPLLLSRNENIVIAMLAVLKTGAAYTALSLQYPESRINFVKEQTNAKLIIDDVFMSQKFKQYKWNGNSFFDKFYKVQNFFPYAIPIVLDNEPPRM</sequence>
<evidence type="ECO:0000259" key="1">
    <source>
        <dbReference type="Pfam" id="PF00501"/>
    </source>
</evidence>
<keyword evidence="3" id="KW-1185">Reference proteome</keyword>
<proteinExistence type="predicted"/>
<dbReference type="PANTHER" id="PTHR45527">
    <property type="entry name" value="NONRIBOSOMAL PEPTIDE SYNTHETASE"/>
    <property type="match status" value="1"/>
</dbReference>
<gene>
    <name evidence="2" type="ORF">P7H59_02610</name>
</gene>
<dbReference type="SUPFAM" id="SSF56801">
    <property type="entry name" value="Acetyl-CoA synthetase-like"/>
    <property type="match status" value="1"/>
</dbReference>
<comment type="caution">
    <text evidence="2">The sequence shown here is derived from an EMBL/GenBank/DDBJ whole genome shotgun (WGS) entry which is preliminary data.</text>
</comment>
<dbReference type="Proteomes" id="UP001265301">
    <property type="component" value="Unassembled WGS sequence"/>
</dbReference>
<organism evidence="2 3">
    <name type="scientific">Enterococcus viikkiensis</name>
    <dbReference type="NCBI Taxonomy" id="930854"/>
    <lineage>
        <taxon>Bacteria</taxon>
        <taxon>Bacillati</taxon>
        <taxon>Bacillota</taxon>
        <taxon>Bacilli</taxon>
        <taxon>Lactobacillales</taxon>
        <taxon>Enterococcaceae</taxon>
        <taxon>Enterococcus</taxon>
    </lineage>
</organism>
<dbReference type="RefSeq" id="WP_311818506.1">
    <property type="nucleotide sequence ID" value="NZ_JARQBN010000002.1"/>
</dbReference>
<dbReference type="Pfam" id="PF00501">
    <property type="entry name" value="AMP-binding"/>
    <property type="match status" value="1"/>
</dbReference>
<dbReference type="EMBL" id="JARQBN010000002">
    <property type="protein sequence ID" value="MDT2827342.1"/>
    <property type="molecule type" value="Genomic_DNA"/>
</dbReference>
<reference evidence="2 3" key="1">
    <citation type="submission" date="2023-03" db="EMBL/GenBank/DDBJ databases">
        <authorList>
            <person name="Shen W."/>
            <person name="Cai J."/>
        </authorList>
    </citation>
    <scope>NUCLEOTIDE SEQUENCE [LARGE SCALE GENOMIC DNA]</scope>
    <source>
        <strain evidence="2 3">B101</strain>
    </source>
</reference>
<dbReference type="PANTHER" id="PTHR45527:SF1">
    <property type="entry name" value="FATTY ACID SYNTHASE"/>
    <property type="match status" value="1"/>
</dbReference>
<name>A0ABU3FMZ9_9ENTE</name>
<accession>A0ABU3FMZ9</accession>